<reference evidence="1 2" key="1">
    <citation type="submission" date="2015-03" db="EMBL/GenBank/DDBJ databases">
        <title>Genome sequence of Tenacibaculum sp. S2-2, isolated from intestinal microbiota of sea cucumber, Apostichopus japonicas.</title>
        <authorList>
            <person name="Shao Z."/>
            <person name="Wang L."/>
            <person name="Li X."/>
        </authorList>
    </citation>
    <scope>NUCLEOTIDE SEQUENCE [LARGE SCALE GENOMIC DNA]</scope>
    <source>
        <strain evidence="1 2">S2-2</strain>
    </source>
</reference>
<accession>A0A1Y2PD44</accession>
<dbReference type="EMBL" id="LAPZ01000007">
    <property type="protein sequence ID" value="OSY87659.1"/>
    <property type="molecule type" value="Genomic_DNA"/>
</dbReference>
<dbReference type="AlphaFoldDB" id="A0A1Y2PD44"/>
<evidence type="ECO:0008006" key="3">
    <source>
        <dbReference type="Google" id="ProtNLM"/>
    </source>
</evidence>
<dbReference type="InParanoid" id="A0A1Y2PD44"/>
<organism evidence="1 2">
    <name type="scientific">Tenacibaculum holothuriorum</name>
    <dbReference type="NCBI Taxonomy" id="1635173"/>
    <lineage>
        <taxon>Bacteria</taxon>
        <taxon>Pseudomonadati</taxon>
        <taxon>Bacteroidota</taxon>
        <taxon>Flavobacteriia</taxon>
        <taxon>Flavobacteriales</taxon>
        <taxon>Flavobacteriaceae</taxon>
        <taxon>Tenacibaculum</taxon>
    </lineage>
</organism>
<evidence type="ECO:0000313" key="1">
    <source>
        <dbReference type="EMBL" id="OSY87659.1"/>
    </source>
</evidence>
<protein>
    <recommendedName>
        <fullName evidence="3">DUF481 domain-containing protein</fullName>
    </recommendedName>
</protein>
<gene>
    <name evidence="1" type="ORF">WH52_09480</name>
</gene>
<comment type="caution">
    <text evidence="1">The sequence shown here is derived from an EMBL/GenBank/DDBJ whole genome shotgun (WGS) entry which is preliminary data.</text>
</comment>
<sequence length="211" mass="24590">MNIKNVTILILIITTFFTIKLNAQSNLKVTTNADDLEIGLTLFKPLTQDYKLTLFSLNEAGYSYDNNKTEFMTYNIISYDVYKGIAPTIGTRFIKQEFVDKAVLLGGLGYTYAKEKFFMTTVFTSEFQNNPDYEFFITSQYRPKLTEKLIGYFEFESSMNFNSQSHLFSFQKFRLGVDFKKLQAGFSLDNYQYGKNWEYEFKPGVFVQLTL</sequence>
<dbReference type="RefSeq" id="WP_086030718.1">
    <property type="nucleotide sequence ID" value="NZ_LAPZ01000007.1"/>
</dbReference>
<evidence type="ECO:0000313" key="2">
    <source>
        <dbReference type="Proteomes" id="UP000194221"/>
    </source>
</evidence>
<proteinExistence type="predicted"/>
<keyword evidence="2" id="KW-1185">Reference proteome</keyword>
<dbReference type="OrthoDB" id="675324at2"/>
<name>A0A1Y2PD44_9FLAO</name>
<dbReference type="Proteomes" id="UP000194221">
    <property type="component" value="Unassembled WGS sequence"/>
</dbReference>